<dbReference type="RefSeq" id="WP_015069000.1">
    <property type="nucleotide sequence ID" value="NZ_CP025570.1"/>
</dbReference>
<reference evidence="3" key="1">
    <citation type="submission" date="2017-12" db="EMBL/GenBank/DDBJ databases">
        <title>Whole genome sequencing of Acidipropionibacterium jensenii strains JS279 and JS280.</title>
        <authorList>
            <person name="Deptula P."/>
            <person name="Laine P."/>
            <person name="Smolander O.-P."/>
            <person name="Paulin L."/>
            <person name="Auvinen P."/>
            <person name="Varmanen P."/>
        </authorList>
    </citation>
    <scope>NUCLEOTIDE SEQUENCE [LARGE SCALE GENOMIC DNA]</scope>
    <source>
        <strain evidence="3">JS280</strain>
    </source>
</reference>
<keyword evidence="1" id="KW-0472">Membrane</keyword>
<gene>
    <name evidence="2" type="ORF">C0Z10_11450</name>
</gene>
<keyword evidence="1" id="KW-0812">Transmembrane</keyword>
<dbReference type="EMBL" id="CP025570">
    <property type="protein sequence ID" value="AZZ40259.1"/>
    <property type="molecule type" value="Genomic_DNA"/>
</dbReference>
<feature type="transmembrane region" description="Helical" evidence="1">
    <location>
        <begin position="287"/>
        <end position="306"/>
    </location>
</feature>
<feature type="transmembrane region" description="Helical" evidence="1">
    <location>
        <begin position="37"/>
        <end position="54"/>
    </location>
</feature>
<dbReference type="AlphaFoldDB" id="A0A3Q9UES8"/>
<feature type="transmembrane region" description="Helical" evidence="1">
    <location>
        <begin position="312"/>
        <end position="335"/>
    </location>
</feature>
<sequence>MVGAGFSLLAGLDGALILLGVWSPVLTARLSQWHGPFMTLGFIGTVICLERAVALDRTWGYLAPLASGIGSILLASPAPVQIGLALLLLGQIGMLAIYIPLWRRSEDDATVIQAAGSACAVGAAGLLLAGVEVRSVIGWLSCYLVLTILGERLELSRLTMTRNRFLPAAALCLLAALVIQTASPKVGWPLLGVVLVVMSVWLIDKDVARVGMRRGGQAAYIGGMLMAGYVWLAIAGVVWIFSGPLGTGTGYDAAVHAVFLGFVMGMILGHAPIILPAVLRIRLDWSNWFWVPAVLLEASLVIRLGIGDGLGMPLAVQIGGTINVIALLSLIAVVVTHAHSRDGAHSAHPHDRRSRA</sequence>
<evidence type="ECO:0000313" key="3">
    <source>
        <dbReference type="Proteomes" id="UP000285875"/>
    </source>
</evidence>
<feature type="transmembrane region" description="Helical" evidence="1">
    <location>
        <begin position="165"/>
        <end position="182"/>
    </location>
</feature>
<dbReference type="Proteomes" id="UP000285875">
    <property type="component" value="Chromosome"/>
</dbReference>
<feature type="transmembrane region" description="Helical" evidence="1">
    <location>
        <begin position="219"/>
        <end position="241"/>
    </location>
</feature>
<keyword evidence="1" id="KW-1133">Transmembrane helix</keyword>
<feature type="transmembrane region" description="Helical" evidence="1">
    <location>
        <begin position="136"/>
        <end position="153"/>
    </location>
</feature>
<feature type="transmembrane region" description="Helical" evidence="1">
    <location>
        <begin position="188"/>
        <end position="207"/>
    </location>
</feature>
<evidence type="ECO:0000313" key="2">
    <source>
        <dbReference type="EMBL" id="AZZ40259.1"/>
    </source>
</evidence>
<name>A0A3Q9UES8_9ACTN</name>
<feature type="transmembrane region" description="Helical" evidence="1">
    <location>
        <begin position="253"/>
        <end position="275"/>
    </location>
</feature>
<protein>
    <submittedName>
        <fullName evidence="2">Uncharacterized protein</fullName>
    </submittedName>
</protein>
<organism evidence="2 3">
    <name type="scientific">Acidipropionibacterium jensenii</name>
    <dbReference type="NCBI Taxonomy" id="1749"/>
    <lineage>
        <taxon>Bacteria</taxon>
        <taxon>Bacillati</taxon>
        <taxon>Actinomycetota</taxon>
        <taxon>Actinomycetes</taxon>
        <taxon>Propionibacteriales</taxon>
        <taxon>Propionibacteriaceae</taxon>
        <taxon>Acidipropionibacterium</taxon>
    </lineage>
</organism>
<proteinExistence type="predicted"/>
<accession>A0A3Q9UES8</accession>
<feature type="transmembrane region" description="Helical" evidence="1">
    <location>
        <begin position="82"/>
        <end position="102"/>
    </location>
</feature>
<evidence type="ECO:0000256" key="1">
    <source>
        <dbReference type="SAM" id="Phobius"/>
    </source>
</evidence>
<feature type="transmembrane region" description="Helical" evidence="1">
    <location>
        <begin position="109"/>
        <end position="130"/>
    </location>
</feature>
<dbReference type="KEGG" id="aji:C0Z10_11450"/>